<organism evidence="20 21">
    <name type="scientific">Vagococcus bubulae</name>
    <dbReference type="NCBI Taxonomy" id="1977868"/>
    <lineage>
        <taxon>Bacteria</taxon>
        <taxon>Bacillati</taxon>
        <taxon>Bacillota</taxon>
        <taxon>Bacilli</taxon>
        <taxon>Lactobacillales</taxon>
        <taxon>Enterococcaceae</taxon>
        <taxon>Vagococcus</taxon>
    </lineage>
</organism>
<dbReference type="InterPro" id="IPR013783">
    <property type="entry name" value="Ig-like_fold"/>
</dbReference>
<dbReference type="OrthoDB" id="9798386at2"/>
<feature type="domain" description="C5a peptidase/Subtilisin-like protease SBT2-like Fn3-like" evidence="19">
    <location>
        <begin position="702"/>
        <end position="808"/>
    </location>
</feature>
<dbReference type="InterPro" id="IPR015500">
    <property type="entry name" value="Peptidase_S8_subtilisin-rel"/>
</dbReference>
<dbReference type="PRINTS" id="PR00723">
    <property type="entry name" value="SUBTILISIN"/>
</dbReference>
<evidence type="ECO:0000256" key="13">
    <source>
        <dbReference type="SAM" id="MobiDB-lite"/>
    </source>
</evidence>
<sequence length="1797" mass="196641">MKKSVVKKSAVLVSSLLLLSTPILNATVVLAQENEKTSDKKSGKKQIEESLKKYLLEENASANKAYSKDFYARVNEQLKKDGLIQEKSSETKVDNSQRIRVLIQLDKEVAVNHVDLPTGSKSSVQSIEKATEKVVKKQSSLKNKIEKISGSQAKRSFGYLLNGFSIDVKVGDIEKIEALQGVISVTPAQVFYPTDTHANAIAEVQKVWEERKLHGEGMVISIIDSGIDPSHKDLFLSNPESGTLTKDSVNKMDKGSYFSEKVPFGYNYADGSDDIVDVGDAGMHGQHVAGIAASNGDVKGVAPEAQLLAMKVFSNNKNIRGCYSDDVIAAIEDSVKLGADVINMSLGSVSANTDPEDPQNQAIKRASDVGVISVISAGNNSVSGTNDMHDTPKNLLDTSDMSTVGSPGVTTEALTVASSENSIVTMETLYDKLGHAVFNSVPELTDGSTTIFSKVETNYDVLNSERQLVDVGLGRKEDYTDDIKKALKGNIALIKRGEISFTNKARLAKENGAVAAFIYNNTDGVVQMSLEDAEYPTIGLSDVDGEILLQVAKDKKPVAFTLGKAEVDNKMYGKMSDFSSWGPTPELNFKPEISAPGGNIYSLANGNKYQTMSGTSMASPFVAGSQALILQAIKEKKINLSGKELVKFAKDSAISTSVPMFDVAHTKEIISPRRQGAGEINVASAIENEVSLHYTPTKDSTIALKEIGRSTTINVTLTNHGDKEKEFTVNDFGGVYTQATDANKEIYDTKIEKASLSTDKQTIKLAAGESKEVVFQLSLPYSFEEQQFVEGFIGFDGVDTPNLVIPYMGFFGKYSTGNTIDPLIYQDGHSAPTASGFLASNNNFILGMLKDDQGQSVVSPDAMAISPQNEDNIQDYSIPYLFFNRNFAKATYDIVDDKGETIKELYIAKNGRKDFYNTSSGKWTTHVVSQAKWSGTQYDKKSGKEEVVPDGRYQYKVTVSSQNDNSDQVTYIPVTVDNTKPKIEKVEVTKSGKLLVDASDKLSGIKQDVVALSVNGKNYKVALRQIPKGEENAGKYETVQKISSVFLPGKNQVILALSDHAGNVEFSSTIEEQGNQDNLLIYNVSPNQTISQNTAGYNKEDSTFTLTGSYAKDTLLYVDGVEVKTSNKGLFEVSVPITKDKTVFNFTLDKEGNEPLGTLPIKVDIEAPTIQVQDLTDGVINTTKNNYTVTGQITDAKEAVIYDPKEDVSTPLTLDNGAFSYDLSLVYGDNLYFVIAADDAGNETVQQVVIHSSGTTKLDDTFIKFDNIESSLSIINTESPGYDKENKVLTITGKLAYPVKQFTLNGEKVDYDPTTLAFSYQMKNISTGSYRLTAYAQDDDLNNGRPVVNYGYTIWVDDKLPTLTLDNVEQDESGKLVGFTNHNPYVVKATITDNLAGYNLSINHNHVHTDSDYDVFNEAFFANRPAVDVAYKVKILPEETSKMTATLTDLVGNKQQLDFDINHHKDEAISAPEITSNETSLTNKPIVLTPKNKESVIKHAGKFSAPELYYSTDQNTWTLVPDTITVSENGDYFFKYSDKYGNESPVTQTTIQTIRSEVKALPTVSLSSYGGKEKQVTVTLGMTTKDEHTSIKYSLDEGKTWKDYKDAFVVTKNSVLQVKTVDTASNESPVFSENIMVKPSSVETTDSGTQTDLPTKKEDEVKPSKETPSEKEDELTKDDGKKEKDSNNDDSDKSKETLPPFDDNKDDLKEEKGKDKKVDKHMTSQAPIGFIDGNTSKQITSSNQSSAQSTRQESNATKGLPKTGEVTNKKVFILGLLMLSFVSIGWFGKHRKDTKNS</sequence>
<keyword evidence="14" id="KW-1133">Transmembrane helix</keyword>
<keyword evidence="5 15" id="KW-0732">Signal</keyword>
<evidence type="ECO:0000256" key="12">
    <source>
        <dbReference type="RuleBase" id="RU003355"/>
    </source>
</evidence>
<dbReference type="PROSITE" id="PS00136">
    <property type="entry name" value="SUBTILASE_ASP"/>
    <property type="match status" value="1"/>
</dbReference>
<evidence type="ECO:0008006" key="22">
    <source>
        <dbReference type="Google" id="ProtNLM"/>
    </source>
</evidence>
<feature type="compositionally biased region" description="Polar residues" evidence="13">
    <location>
        <begin position="1641"/>
        <end position="1653"/>
    </location>
</feature>
<feature type="compositionally biased region" description="Basic and acidic residues" evidence="13">
    <location>
        <begin position="1677"/>
        <end position="1722"/>
    </location>
</feature>
<evidence type="ECO:0000313" key="21">
    <source>
        <dbReference type="Proteomes" id="UP000288490"/>
    </source>
</evidence>
<dbReference type="InterPro" id="IPR051048">
    <property type="entry name" value="Peptidase_S8/S53_subtilisin"/>
</dbReference>
<protein>
    <recommendedName>
        <fullName evidence="22">Gram-positive cocci surface proteins LPxTG domain-containing protein</fullName>
    </recommendedName>
</protein>
<dbReference type="PROSITE" id="PS00138">
    <property type="entry name" value="SUBTILASE_SER"/>
    <property type="match status" value="1"/>
</dbReference>
<dbReference type="InterPro" id="IPR034216">
    <property type="entry name" value="C5a_Peptidase"/>
</dbReference>
<feature type="active site" description="Charge relay system" evidence="10 11">
    <location>
        <position position="616"/>
    </location>
</feature>
<dbReference type="Pfam" id="PF00082">
    <property type="entry name" value="Peptidase_S8"/>
    <property type="match status" value="1"/>
</dbReference>
<dbReference type="SUPFAM" id="SSF52743">
    <property type="entry name" value="Subtilisin-like"/>
    <property type="match status" value="1"/>
</dbReference>
<evidence type="ECO:0000259" key="16">
    <source>
        <dbReference type="Pfam" id="PF00082"/>
    </source>
</evidence>
<keyword evidence="8 11" id="KW-0720">Serine protease</keyword>
<dbReference type="Gene3D" id="3.40.50.200">
    <property type="entry name" value="Peptidase S8/S53 domain"/>
    <property type="match status" value="1"/>
</dbReference>
<keyword evidence="7 11" id="KW-0378">Hydrolase</keyword>
<dbReference type="Gene3D" id="2.60.40.1710">
    <property type="entry name" value="Subtilisin-like superfamily"/>
    <property type="match status" value="1"/>
</dbReference>
<dbReference type="PROSITE" id="PS51892">
    <property type="entry name" value="SUBTILASE"/>
    <property type="match status" value="1"/>
</dbReference>
<evidence type="ECO:0000256" key="10">
    <source>
        <dbReference type="PIRSR" id="PIRSR615500-1"/>
    </source>
</evidence>
<evidence type="ECO:0000259" key="17">
    <source>
        <dbReference type="Pfam" id="PF00746"/>
    </source>
</evidence>
<feature type="domain" description="PA" evidence="18">
    <location>
        <begin position="478"/>
        <end position="547"/>
    </location>
</feature>
<keyword evidence="2" id="KW-0134">Cell wall</keyword>
<feature type="signal peptide" evidence="15">
    <location>
        <begin position="1"/>
        <end position="26"/>
    </location>
</feature>
<feature type="compositionally biased region" description="Basic and acidic residues" evidence="13">
    <location>
        <begin position="1654"/>
        <end position="1670"/>
    </location>
</feature>
<dbReference type="CDD" id="cd07475">
    <property type="entry name" value="Peptidases_S8_C5a_Peptidase"/>
    <property type="match status" value="1"/>
</dbReference>
<keyword evidence="14" id="KW-0472">Membrane</keyword>
<feature type="active site" description="Charge relay system" evidence="10 11">
    <location>
        <position position="284"/>
    </location>
</feature>
<evidence type="ECO:0000259" key="19">
    <source>
        <dbReference type="Pfam" id="PF06280"/>
    </source>
</evidence>
<evidence type="ECO:0000256" key="7">
    <source>
        <dbReference type="ARBA" id="ARBA00022801"/>
    </source>
</evidence>
<dbReference type="Pfam" id="PF06280">
    <property type="entry name" value="fn3_5"/>
    <property type="match status" value="1"/>
</dbReference>
<keyword evidence="4 11" id="KW-0645">Protease</keyword>
<proteinExistence type="inferred from homology"/>
<dbReference type="InterPro" id="IPR036852">
    <property type="entry name" value="Peptidase_S8/S53_dom_sf"/>
</dbReference>
<name>A0A429ZQ67_9ENTE</name>
<evidence type="ECO:0000256" key="1">
    <source>
        <dbReference type="ARBA" id="ARBA00011073"/>
    </source>
</evidence>
<evidence type="ECO:0000256" key="8">
    <source>
        <dbReference type="ARBA" id="ARBA00022825"/>
    </source>
</evidence>
<keyword evidence="21" id="KW-1185">Reference proteome</keyword>
<dbReference type="InterPro" id="IPR003137">
    <property type="entry name" value="PA_domain"/>
</dbReference>
<dbReference type="InterPro" id="IPR046450">
    <property type="entry name" value="PA_dom_sf"/>
</dbReference>
<evidence type="ECO:0000256" key="4">
    <source>
        <dbReference type="ARBA" id="ARBA00022670"/>
    </source>
</evidence>
<evidence type="ECO:0000256" key="3">
    <source>
        <dbReference type="ARBA" id="ARBA00022525"/>
    </source>
</evidence>
<keyword evidence="6" id="KW-0677">Repeat</keyword>
<evidence type="ECO:0000256" key="11">
    <source>
        <dbReference type="PROSITE-ProRule" id="PRU01240"/>
    </source>
</evidence>
<evidence type="ECO:0000256" key="6">
    <source>
        <dbReference type="ARBA" id="ARBA00022737"/>
    </source>
</evidence>
<dbReference type="Gene3D" id="3.50.30.30">
    <property type="match status" value="1"/>
</dbReference>
<evidence type="ECO:0000256" key="14">
    <source>
        <dbReference type="SAM" id="Phobius"/>
    </source>
</evidence>
<gene>
    <name evidence="20" type="ORF">CBF36_01445</name>
</gene>
<dbReference type="Pfam" id="PF02225">
    <property type="entry name" value="PA"/>
    <property type="match status" value="1"/>
</dbReference>
<dbReference type="InterPro" id="IPR023827">
    <property type="entry name" value="Peptidase_S8_Asp-AS"/>
</dbReference>
<dbReference type="SUPFAM" id="SSF52025">
    <property type="entry name" value="PA domain"/>
    <property type="match status" value="1"/>
</dbReference>
<dbReference type="Proteomes" id="UP000288490">
    <property type="component" value="Unassembled WGS sequence"/>
</dbReference>
<dbReference type="InterPro" id="IPR019931">
    <property type="entry name" value="LPXTG_anchor"/>
</dbReference>
<evidence type="ECO:0000256" key="9">
    <source>
        <dbReference type="ARBA" id="ARBA00023088"/>
    </source>
</evidence>
<evidence type="ECO:0000256" key="5">
    <source>
        <dbReference type="ARBA" id="ARBA00022729"/>
    </source>
</evidence>
<dbReference type="InterPro" id="IPR000209">
    <property type="entry name" value="Peptidase_S8/S53_dom"/>
</dbReference>
<reference evidence="20 21" key="1">
    <citation type="submission" date="2017-05" db="EMBL/GenBank/DDBJ databases">
        <title>Vagococcus spp. assemblies.</title>
        <authorList>
            <person name="Gulvik C.A."/>
        </authorList>
    </citation>
    <scope>NUCLEOTIDE SEQUENCE [LARGE SCALE GENOMIC DNA]</scope>
    <source>
        <strain evidence="20 21">SS1994</strain>
    </source>
</reference>
<feature type="compositionally biased region" description="Polar residues" evidence="13">
    <location>
        <begin position="1733"/>
        <end position="1757"/>
    </location>
</feature>
<dbReference type="Pfam" id="PF09136">
    <property type="entry name" value="Glucodextran_B"/>
    <property type="match status" value="1"/>
</dbReference>
<dbReference type="InterPro" id="IPR010435">
    <property type="entry name" value="C5a/SBT2-like_Fn3"/>
</dbReference>
<feature type="transmembrane region" description="Helical" evidence="14">
    <location>
        <begin position="1771"/>
        <end position="1788"/>
    </location>
</feature>
<feature type="domain" description="Peptidase S8/S53" evidence="16">
    <location>
        <begin position="215"/>
        <end position="678"/>
    </location>
</feature>
<keyword evidence="3" id="KW-0964">Secreted</keyword>
<feature type="chain" id="PRO_5038568408" description="Gram-positive cocci surface proteins LPxTG domain-containing protein" evidence="15">
    <location>
        <begin position="27"/>
        <end position="1797"/>
    </location>
</feature>
<dbReference type="PANTHER" id="PTHR43399:SF4">
    <property type="entry name" value="CELL WALL-ASSOCIATED PROTEASE"/>
    <property type="match status" value="1"/>
</dbReference>
<feature type="domain" description="Gram-positive cocci surface proteins LPxTG" evidence="17">
    <location>
        <begin position="1753"/>
        <end position="1793"/>
    </location>
</feature>
<evidence type="ECO:0000256" key="2">
    <source>
        <dbReference type="ARBA" id="ARBA00022512"/>
    </source>
</evidence>
<accession>A0A429ZQ67</accession>
<feature type="region of interest" description="Disordered" evidence="13">
    <location>
        <begin position="1632"/>
        <end position="1765"/>
    </location>
</feature>
<comment type="caution">
    <text evidence="20">The sequence shown here is derived from an EMBL/GenBank/DDBJ whole genome shotgun (WGS) entry which is preliminary data.</text>
</comment>
<dbReference type="Gene3D" id="2.60.40.10">
    <property type="entry name" value="Immunoglobulins"/>
    <property type="match status" value="2"/>
</dbReference>
<dbReference type="InterPro" id="IPR023828">
    <property type="entry name" value="Peptidase_S8_Ser-AS"/>
</dbReference>
<dbReference type="GO" id="GO:0016020">
    <property type="term" value="C:membrane"/>
    <property type="evidence" value="ECO:0007669"/>
    <property type="project" value="InterPro"/>
</dbReference>
<comment type="similarity">
    <text evidence="1 11 12">Belongs to the peptidase S8 family.</text>
</comment>
<dbReference type="GO" id="GO:0004252">
    <property type="term" value="F:serine-type endopeptidase activity"/>
    <property type="evidence" value="ECO:0007669"/>
    <property type="project" value="UniProtKB-UniRule"/>
</dbReference>
<dbReference type="NCBIfam" id="TIGR01167">
    <property type="entry name" value="LPXTG_anchor"/>
    <property type="match status" value="1"/>
</dbReference>
<evidence type="ECO:0000313" key="20">
    <source>
        <dbReference type="EMBL" id="RST95860.1"/>
    </source>
</evidence>
<keyword evidence="9" id="KW-0572">Peptidoglycan-anchor</keyword>
<evidence type="ECO:0000256" key="15">
    <source>
        <dbReference type="SAM" id="SignalP"/>
    </source>
</evidence>
<dbReference type="PANTHER" id="PTHR43399">
    <property type="entry name" value="SUBTILISIN-RELATED"/>
    <property type="match status" value="1"/>
</dbReference>
<dbReference type="Pfam" id="PF00746">
    <property type="entry name" value="Gram_pos_anchor"/>
    <property type="match status" value="1"/>
</dbReference>
<dbReference type="CDD" id="cd02133">
    <property type="entry name" value="PA_C5a_like"/>
    <property type="match status" value="1"/>
</dbReference>
<evidence type="ECO:0000259" key="18">
    <source>
        <dbReference type="Pfam" id="PF02225"/>
    </source>
</evidence>
<dbReference type="EMBL" id="NGJT01000002">
    <property type="protein sequence ID" value="RST95860.1"/>
    <property type="molecule type" value="Genomic_DNA"/>
</dbReference>
<dbReference type="GO" id="GO:0006508">
    <property type="term" value="P:proteolysis"/>
    <property type="evidence" value="ECO:0007669"/>
    <property type="project" value="UniProtKB-KW"/>
</dbReference>
<keyword evidence="14" id="KW-0812">Transmembrane</keyword>
<feature type="active site" description="Charge relay system" evidence="10 11">
    <location>
        <position position="224"/>
    </location>
</feature>
<dbReference type="RefSeq" id="WP_125955977.1">
    <property type="nucleotide sequence ID" value="NZ_JAQEJV010000002.1"/>
</dbReference>